<name>A0A2G8RPV7_9APHY</name>
<dbReference type="Proteomes" id="UP000230002">
    <property type="component" value="Unassembled WGS sequence"/>
</dbReference>
<dbReference type="GO" id="GO:0032543">
    <property type="term" value="P:mitochondrial translation"/>
    <property type="evidence" value="ECO:0007669"/>
    <property type="project" value="TreeGrafter"/>
</dbReference>
<dbReference type="GO" id="GO:0005739">
    <property type="term" value="C:mitochondrion"/>
    <property type="evidence" value="ECO:0007669"/>
    <property type="project" value="TreeGrafter"/>
</dbReference>
<evidence type="ECO:0000256" key="2">
    <source>
        <dbReference type="ARBA" id="ARBA00023134"/>
    </source>
</evidence>
<dbReference type="SUPFAM" id="SSF52540">
    <property type="entry name" value="P-loop containing nucleoside triphosphate hydrolases"/>
    <property type="match status" value="1"/>
</dbReference>
<dbReference type="AlphaFoldDB" id="A0A2G8RPV7"/>
<gene>
    <name evidence="5" type="ORF">GSI_14849</name>
</gene>
<dbReference type="InterPro" id="IPR006073">
    <property type="entry name" value="GTP-bd"/>
</dbReference>
<feature type="compositionally biased region" description="Basic residues" evidence="3">
    <location>
        <begin position="428"/>
        <end position="444"/>
    </location>
</feature>
<reference evidence="5 6" key="1">
    <citation type="journal article" date="2015" name="Sci. Rep.">
        <title>Chromosome-level genome map provides insights into diverse defense mechanisms in the medicinal fungus Ganoderma sinense.</title>
        <authorList>
            <person name="Zhu Y."/>
            <person name="Xu J."/>
            <person name="Sun C."/>
            <person name="Zhou S."/>
            <person name="Xu H."/>
            <person name="Nelson D.R."/>
            <person name="Qian J."/>
            <person name="Song J."/>
            <person name="Luo H."/>
            <person name="Xiang L."/>
            <person name="Li Y."/>
            <person name="Xu Z."/>
            <person name="Ji A."/>
            <person name="Wang L."/>
            <person name="Lu S."/>
            <person name="Hayward A."/>
            <person name="Sun W."/>
            <person name="Li X."/>
            <person name="Schwartz D.C."/>
            <person name="Wang Y."/>
            <person name="Chen S."/>
        </authorList>
    </citation>
    <scope>NUCLEOTIDE SEQUENCE [LARGE SCALE GENOMIC DNA]</scope>
    <source>
        <strain evidence="5 6">ZZ0214-1</strain>
    </source>
</reference>
<dbReference type="OrthoDB" id="269151at2759"/>
<dbReference type="STRING" id="1077348.A0A2G8RPV7"/>
<evidence type="ECO:0000313" key="6">
    <source>
        <dbReference type="Proteomes" id="UP000230002"/>
    </source>
</evidence>
<evidence type="ECO:0000256" key="3">
    <source>
        <dbReference type="SAM" id="MobiDB-lite"/>
    </source>
</evidence>
<keyword evidence="2" id="KW-0342">GTP-binding</keyword>
<organism evidence="5 6">
    <name type="scientific">Ganoderma sinense ZZ0214-1</name>
    <dbReference type="NCBI Taxonomy" id="1077348"/>
    <lineage>
        <taxon>Eukaryota</taxon>
        <taxon>Fungi</taxon>
        <taxon>Dikarya</taxon>
        <taxon>Basidiomycota</taxon>
        <taxon>Agaricomycotina</taxon>
        <taxon>Agaricomycetes</taxon>
        <taxon>Polyporales</taxon>
        <taxon>Polyporaceae</taxon>
        <taxon>Ganoderma</taxon>
    </lineage>
</organism>
<dbReference type="Pfam" id="PF01926">
    <property type="entry name" value="MMR_HSR1"/>
    <property type="match status" value="1"/>
</dbReference>
<accession>A0A2G8RPV7</accession>
<proteinExistence type="predicted"/>
<keyword evidence="1" id="KW-0547">Nucleotide-binding</keyword>
<dbReference type="PANTHER" id="PTHR45782">
    <property type="entry name" value="MITOCHONDRIAL RIBOSOME-ASSOCIATED GTPASE 1"/>
    <property type="match status" value="1"/>
</dbReference>
<feature type="region of interest" description="Disordered" evidence="3">
    <location>
        <begin position="402"/>
        <end position="444"/>
    </location>
</feature>
<dbReference type="EMBL" id="AYKW01000068">
    <property type="protein sequence ID" value="PIL23536.1"/>
    <property type="molecule type" value="Genomic_DNA"/>
</dbReference>
<dbReference type="PANTHER" id="PTHR45782:SF4">
    <property type="entry name" value="MITOCHONDRIAL RIBOSOME-ASSOCIATED GTPASE 1"/>
    <property type="match status" value="1"/>
</dbReference>
<evidence type="ECO:0000259" key="4">
    <source>
        <dbReference type="Pfam" id="PF01926"/>
    </source>
</evidence>
<dbReference type="InterPro" id="IPR027417">
    <property type="entry name" value="P-loop_NTPase"/>
</dbReference>
<dbReference type="Gene3D" id="3.40.50.300">
    <property type="entry name" value="P-loop containing nucleotide triphosphate hydrolases"/>
    <property type="match status" value="1"/>
</dbReference>
<sequence length="444" mass="49221">MLTHIPFPALPVPPSWFPGHMLQFQKMLPALLNKTDVVLELRDSRLPLTSINRNFEGALQKWRRERRQGGAAESTSPSLDTGVSRPTNGPVSQRVVVFSKRDLVPEWGIKVCSGSICGLAVLTEERVQPFQRAMASKFPDQKVFFASWNRARDIRALSELLVNVAREHPYRSELNVLVVGMPNVGKSTLLNALRNIGIAGPTPKALRTSAQPGMTRVLSTRLKLSVDPLVYAYDSPGVMLPFLGKGMVGAERGVKLALIAGIKEGLYDTEALASYLLYRLNVLDPVSPAYLKLLPPDTPPLLDVQEFLALLARRLCMLKRGGIPDSARAAVWFIKWWREEGGLASASAPALPDYSGVPGLETYRRGWGFDLEWNVDAAEASRYDEATIQAKMEDCIDRFEEAGSLEEREGGSISSTQEKKRLKEQQKARQRARSKARLASRKSS</sequence>
<dbReference type="GO" id="GO:0005525">
    <property type="term" value="F:GTP binding"/>
    <property type="evidence" value="ECO:0007669"/>
    <property type="project" value="UniProtKB-KW"/>
</dbReference>
<feature type="domain" description="G" evidence="4">
    <location>
        <begin position="176"/>
        <end position="239"/>
    </location>
</feature>
<protein>
    <recommendedName>
        <fullName evidence="4">G domain-containing protein</fullName>
    </recommendedName>
</protein>
<evidence type="ECO:0000313" key="5">
    <source>
        <dbReference type="EMBL" id="PIL23536.1"/>
    </source>
</evidence>
<evidence type="ECO:0000256" key="1">
    <source>
        <dbReference type="ARBA" id="ARBA00022741"/>
    </source>
</evidence>
<feature type="region of interest" description="Disordered" evidence="3">
    <location>
        <begin position="62"/>
        <end position="87"/>
    </location>
</feature>
<feature type="compositionally biased region" description="Basic and acidic residues" evidence="3">
    <location>
        <begin position="417"/>
        <end position="427"/>
    </location>
</feature>
<feature type="compositionally biased region" description="Polar residues" evidence="3">
    <location>
        <begin position="73"/>
        <end position="87"/>
    </location>
</feature>
<dbReference type="Gene3D" id="1.10.1580.10">
    <property type="match status" value="1"/>
</dbReference>
<dbReference type="InterPro" id="IPR023179">
    <property type="entry name" value="GTP-bd_ortho_bundle_sf"/>
</dbReference>
<dbReference type="GO" id="GO:0003924">
    <property type="term" value="F:GTPase activity"/>
    <property type="evidence" value="ECO:0007669"/>
    <property type="project" value="TreeGrafter"/>
</dbReference>
<comment type="caution">
    <text evidence="5">The sequence shown here is derived from an EMBL/GenBank/DDBJ whole genome shotgun (WGS) entry which is preliminary data.</text>
</comment>
<keyword evidence="6" id="KW-1185">Reference proteome</keyword>